<evidence type="ECO:0000256" key="4">
    <source>
        <dbReference type="ARBA" id="ARBA00022989"/>
    </source>
</evidence>
<accession>A0A164WHX8</accession>
<dbReference type="Proteomes" id="UP000076858">
    <property type="component" value="Unassembled WGS sequence"/>
</dbReference>
<evidence type="ECO:0000259" key="10">
    <source>
        <dbReference type="Pfam" id="PF00520"/>
    </source>
</evidence>
<evidence type="ECO:0000256" key="7">
    <source>
        <dbReference type="ARBA" id="ARBA00023303"/>
    </source>
</evidence>
<feature type="domain" description="TRPM-like" evidence="13">
    <location>
        <begin position="448"/>
        <end position="724"/>
    </location>
</feature>
<dbReference type="InterPro" id="IPR057366">
    <property type="entry name" value="TRPM-like"/>
</dbReference>
<dbReference type="GO" id="GO:0051262">
    <property type="term" value="P:protein tetramerization"/>
    <property type="evidence" value="ECO:0007669"/>
    <property type="project" value="InterPro"/>
</dbReference>
<feature type="region of interest" description="Disordered" evidence="8">
    <location>
        <begin position="1775"/>
        <end position="1824"/>
    </location>
</feature>
<dbReference type="GO" id="GO:0005261">
    <property type="term" value="F:monoatomic cation channel activity"/>
    <property type="evidence" value="ECO:0007669"/>
    <property type="project" value="TreeGrafter"/>
</dbReference>
<feature type="region of interest" description="Disordered" evidence="8">
    <location>
        <begin position="1"/>
        <end position="39"/>
    </location>
</feature>
<comment type="subcellular location">
    <subcellularLocation>
        <location evidence="1">Membrane</location>
        <topology evidence="1">Multi-pass membrane protein</topology>
    </subcellularLocation>
</comment>
<dbReference type="OrthoDB" id="301415at2759"/>
<evidence type="ECO:0000256" key="3">
    <source>
        <dbReference type="ARBA" id="ARBA00022692"/>
    </source>
</evidence>
<feature type="compositionally biased region" description="Gly residues" evidence="8">
    <location>
        <begin position="1579"/>
        <end position="1588"/>
    </location>
</feature>
<evidence type="ECO:0000256" key="9">
    <source>
        <dbReference type="SAM" id="Phobius"/>
    </source>
</evidence>
<name>A0A164WHX8_9CRUS</name>
<feature type="domain" description="Ion transport" evidence="10">
    <location>
        <begin position="916"/>
        <end position="1155"/>
    </location>
</feature>
<evidence type="ECO:0000259" key="11">
    <source>
        <dbReference type="Pfam" id="PF16519"/>
    </source>
</evidence>
<evidence type="ECO:0000256" key="1">
    <source>
        <dbReference type="ARBA" id="ARBA00004141"/>
    </source>
</evidence>
<reference evidence="14 15" key="1">
    <citation type="submission" date="2016-03" db="EMBL/GenBank/DDBJ databases">
        <title>EvidentialGene: Evidence-directed Construction of Genes on Genomes.</title>
        <authorList>
            <person name="Gilbert D.G."/>
            <person name="Choi J.-H."/>
            <person name="Mockaitis K."/>
            <person name="Colbourne J."/>
            <person name="Pfrender M."/>
        </authorList>
    </citation>
    <scope>NUCLEOTIDE SEQUENCE [LARGE SCALE GENOMIC DNA]</scope>
    <source>
        <strain evidence="14 15">Xinb3</strain>
        <tissue evidence="14">Complete organism</tissue>
    </source>
</reference>
<feature type="region of interest" description="Disordered" evidence="8">
    <location>
        <begin position="1366"/>
        <end position="1393"/>
    </location>
</feature>
<evidence type="ECO:0000259" key="13">
    <source>
        <dbReference type="Pfam" id="PF25508"/>
    </source>
</evidence>
<dbReference type="PANTHER" id="PTHR13800">
    <property type="entry name" value="TRANSIENT RECEPTOR POTENTIAL CATION CHANNEL, SUBFAMILY M, MEMBER 6"/>
    <property type="match status" value="1"/>
</dbReference>
<feature type="region of interest" description="Disordered" evidence="8">
    <location>
        <begin position="1579"/>
        <end position="1631"/>
    </location>
</feature>
<dbReference type="Pfam" id="PF16519">
    <property type="entry name" value="TRPM_tetra"/>
    <property type="match status" value="1"/>
</dbReference>
<dbReference type="Pfam" id="PF25508">
    <property type="entry name" value="TRPM2"/>
    <property type="match status" value="1"/>
</dbReference>
<evidence type="ECO:0000256" key="6">
    <source>
        <dbReference type="ARBA" id="ARBA00023136"/>
    </source>
</evidence>
<keyword evidence="15" id="KW-1185">Reference proteome</keyword>
<protein>
    <submittedName>
        <fullName evidence="14">Transient receptor potential cation channel subfamily M member 5</fullName>
    </submittedName>
</protein>
<feature type="compositionally biased region" description="Low complexity" evidence="8">
    <location>
        <begin position="794"/>
        <end position="813"/>
    </location>
</feature>
<feature type="transmembrane region" description="Helical" evidence="9">
    <location>
        <begin position="902"/>
        <end position="929"/>
    </location>
</feature>
<sequence>MASTSPLATHSPDDKRMHSSGGVVGATVPPTLLRPGDPRWVEQSFSKRDCCRFVTSTKETSQCACGQTWAYHKTHGVESVGEPGEVWAPTFHTVSSPTDAYGTIDFLGGPHPNKAQFIRLGFDSRPDLILQLLTREWGLELPKLIISVHGGKANFELNPRLKRVLRKGLLRAAKTTGAWILTGGTSTGVTRHVGDALISERSPRLRGGRVVSIGIAPWGVVENRVSLIGRKKDVAYQSIDHPRSKFAALNNRHAYFLLADNGTVGRYGAEIALRRKLEKYISSQRLLARTNCSIPVVCLVIEGGMHTIRTVLEYVTDSPPVPVVVVEGSGRAADLIAFAHKYASETGESSTVLDGMREQLLAAIQRTFHIHQSQADKLLAELLQCVKKKNLITIFRPSDSAATADITGDGHELDHAILSALFRARHLSAAEQLCLALAWNRVDIARSEIFVYGQEWTEGALEEAMMEALVKNRVDFVKLLLETGVQMARFLTIARLEELYNSKQGPANTLRYIVRDVRPYMPRNYSYTLIDIGLVINKLMGGAYRSSYTRRKFRHNYTILMKKPTPIVQSALARVYSNHVLRNGGNNQSTLDDSQCHVETSFNLFSQQPFNELLIWSVLTKRQAMAKLMWHHGEEALAKALVASKLYRAMASEAADDDLEVEIYDELRSYAAEFDREALELLDYCYRQDDDLAQQLLTCELSNWSRQTCLRLAFACHHRELLAHPCAQLILGDLWLGGLRTRRSTNLKIVLAIICPPLILRLEFKSKEELQLMPQTEEEHMIDLKDEGRDNNTSSDHSSSNSSSASSSPSSSPRSERSASMRRVSLADGVEMNAGGGSSHHRQRHHSGSSTPGATSNVPIVEKDELNQENNTSKEQIVFEAVDPGVIYERRRMRQLRIKRKFYEFYAAPITKFWSWSMAYFIFLIIYTYTVLIRTPPTPEWNECYVILHMASFGGEKVREILASEPVKLSHKISVWASSVWNCCDAFFVIEFFIAMIFRLQKDTLEIGHVLYCLNIVFWYIRILRILQVSKFLGPFVTMIGRMLEKMIYYITLMLVVLMSYGVFRQSVLFPHEEFSWFLVRDIFFKPYFMIYGELFAGDIDPPCGNGTKPDGSFDPDMPPCETGRWLNPLLMTCYLLVANILLLNLLIAVFNSIFLRTNVFSHQIWKFNRFNVVMEYEQKPALPPPLIIFSHLYLIFKWCRRCSKGMKESYDYGLKLFLDKDDLERLYDFEEESMEGLVREREAKQHQSTDERVRLIGERLDGMGSKIEDSYQKSAQHGDSLQSLDFRLIRLEEVLEQTNASLAVIHRFMSFQRSIRSTDGDRQQISPTKNRRSFKSSPNVALPAPPSQPLTVEDFRRHLTTVDPSVDRSRMGGRRSSCAAFDPDDESQTSVMANPPPIQIHQVVEPQDLAMLRSLGNTGGSHLRRRTVSETSKDGVSILQSMEFDAAAREGSTLFEPPLGRHLVLGRTSSSPWPDVPPSPKRVDRIKEEDDELGTTTLAIASYDSSERSISQMLSTPVDDGDEELTEVFEQHDNDLLDDTMVDTCSNVLLLGPSTSSSPPQYHRSYSVGAGVVNQSGGGAGVGGEGPGMKRSRNWSGTEVGFSPRGSRRQKHRSPPPIEDDKKMCSDQTNQPVRRTRLQSMHSYSPPGTAITAMIEQQQPPPKINIIPAGQGIPRSKSNGAAPSRLSANKHPPAAAKVEAEAEHLREIEGQDYQMMEGIIRRRLHRDSEDLDNSLEDLCNVPIPLEEALDSFDESPEIEREAINFIVGESLVEHSGQEDKQQQAKQPILKVKSSSEPPPDGHKSKTLSRPVVKIGTNNSSPEDQEVINLTRSVNLLAMPCSQLRPEEDVTIIVEDEC</sequence>
<feature type="region of interest" description="Disordered" evidence="8">
    <location>
        <begin position="786"/>
        <end position="859"/>
    </location>
</feature>
<feature type="transmembrane region" description="Helical" evidence="9">
    <location>
        <begin position="1134"/>
        <end position="1156"/>
    </location>
</feature>
<feature type="region of interest" description="Disordered" evidence="8">
    <location>
        <begin position="1675"/>
        <end position="1694"/>
    </location>
</feature>
<keyword evidence="14" id="KW-0675">Receptor</keyword>
<keyword evidence="4 9" id="KW-1133">Transmembrane helix</keyword>
<dbReference type="InterPro" id="IPR005821">
    <property type="entry name" value="Ion_trans_dom"/>
</dbReference>
<dbReference type="InterPro" id="IPR041491">
    <property type="entry name" value="TRPM_SLOG"/>
</dbReference>
<dbReference type="InterPro" id="IPR032415">
    <property type="entry name" value="TRPM_tetra"/>
</dbReference>
<keyword evidence="5" id="KW-0406">Ion transport</keyword>
<dbReference type="EMBL" id="LRGB01001253">
    <property type="protein sequence ID" value="KZS13280.1"/>
    <property type="molecule type" value="Genomic_DNA"/>
</dbReference>
<keyword evidence="6 9" id="KW-0472">Membrane</keyword>
<evidence type="ECO:0000313" key="15">
    <source>
        <dbReference type="Proteomes" id="UP000076858"/>
    </source>
</evidence>
<feature type="domain" description="TRPM SLOG" evidence="12">
    <location>
        <begin position="115"/>
        <end position="385"/>
    </location>
</feature>
<dbReference type="GO" id="GO:0005886">
    <property type="term" value="C:plasma membrane"/>
    <property type="evidence" value="ECO:0007669"/>
    <property type="project" value="TreeGrafter"/>
</dbReference>
<feature type="transmembrane region" description="Helical" evidence="9">
    <location>
        <begin position="1010"/>
        <end position="1027"/>
    </location>
</feature>
<proteinExistence type="predicted"/>
<comment type="caution">
    <text evidence="14">The sequence shown here is derived from an EMBL/GenBank/DDBJ whole genome shotgun (WGS) entry which is preliminary data.</text>
</comment>
<feature type="region of interest" description="Disordered" evidence="8">
    <location>
        <begin position="1317"/>
        <end position="1351"/>
    </location>
</feature>
<feature type="transmembrane region" description="Helical" evidence="9">
    <location>
        <begin position="1047"/>
        <end position="1064"/>
    </location>
</feature>
<evidence type="ECO:0000313" key="14">
    <source>
        <dbReference type="EMBL" id="KZS13280.1"/>
    </source>
</evidence>
<keyword evidence="3 9" id="KW-0812">Transmembrane</keyword>
<gene>
    <name evidence="14" type="ORF">APZ42_021734</name>
</gene>
<dbReference type="STRING" id="35525.A0A164WHX8"/>
<evidence type="ECO:0000256" key="8">
    <source>
        <dbReference type="SAM" id="MobiDB-lite"/>
    </source>
</evidence>
<dbReference type="Pfam" id="PF00520">
    <property type="entry name" value="Ion_trans"/>
    <property type="match status" value="1"/>
</dbReference>
<dbReference type="Pfam" id="PF18139">
    <property type="entry name" value="LSDAT_euk"/>
    <property type="match status" value="1"/>
</dbReference>
<feature type="domain" description="TRPM tetramerisation" evidence="11">
    <location>
        <begin position="1251"/>
        <end position="1306"/>
    </location>
</feature>
<keyword evidence="2" id="KW-0813">Transport</keyword>
<keyword evidence="7" id="KW-0407">Ion channel</keyword>
<organism evidence="14 15">
    <name type="scientific">Daphnia magna</name>
    <dbReference type="NCBI Taxonomy" id="35525"/>
    <lineage>
        <taxon>Eukaryota</taxon>
        <taxon>Metazoa</taxon>
        <taxon>Ecdysozoa</taxon>
        <taxon>Arthropoda</taxon>
        <taxon>Crustacea</taxon>
        <taxon>Branchiopoda</taxon>
        <taxon>Diplostraca</taxon>
        <taxon>Cladocera</taxon>
        <taxon>Anomopoda</taxon>
        <taxon>Daphniidae</taxon>
        <taxon>Daphnia</taxon>
    </lineage>
</organism>
<dbReference type="InterPro" id="IPR050927">
    <property type="entry name" value="TRPM"/>
</dbReference>
<evidence type="ECO:0000256" key="5">
    <source>
        <dbReference type="ARBA" id="ARBA00023065"/>
    </source>
</evidence>
<evidence type="ECO:0000256" key="2">
    <source>
        <dbReference type="ARBA" id="ARBA00022448"/>
    </source>
</evidence>
<evidence type="ECO:0000259" key="12">
    <source>
        <dbReference type="Pfam" id="PF18139"/>
    </source>
</evidence>
<dbReference type="GO" id="GO:0030001">
    <property type="term" value="P:metal ion transport"/>
    <property type="evidence" value="ECO:0007669"/>
    <property type="project" value="TreeGrafter"/>
</dbReference>
<dbReference type="PANTHER" id="PTHR13800:SF1">
    <property type="entry name" value="TRANSIENT RECEPTOR POTENTIAL CATION CHANNEL TRPM"/>
    <property type="match status" value="1"/>
</dbReference>